<dbReference type="SUPFAM" id="SSF50249">
    <property type="entry name" value="Nucleic acid-binding proteins"/>
    <property type="match status" value="1"/>
</dbReference>
<accession>A0A6I6EUI1</accession>
<feature type="region of interest" description="Aspartate" evidence="9">
    <location>
        <begin position="184"/>
        <end position="187"/>
    </location>
</feature>
<dbReference type="PANTHER" id="PTHR43450:SF1">
    <property type="entry name" value="ASPARTATE--TRNA LIGASE, CYTOPLASMIC"/>
    <property type="match status" value="1"/>
</dbReference>
<dbReference type="InterPro" id="IPR012340">
    <property type="entry name" value="NA-bd_OB-fold"/>
</dbReference>
<dbReference type="EC" id="6.1.1.23" evidence="9"/>
<dbReference type="NCBIfam" id="TIGR00458">
    <property type="entry name" value="aspS_nondisc"/>
    <property type="match status" value="1"/>
</dbReference>
<dbReference type="GO" id="GO:0140096">
    <property type="term" value="F:catalytic activity, acting on a protein"/>
    <property type="evidence" value="ECO:0007669"/>
    <property type="project" value="UniProtKB-ARBA"/>
</dbReference>
<dbReference type="GO" id="GO:0016740">
    <property type="term" value="F:transferase activity"/>
    <property type="evidence" value="ECO:0007669"/>
    <property type="project" value="UniProtKB-ARBA"/>
</dbReference>
<dbReference type="PROSITE" id="PS50862">
    <property type="entry name" value="AA_TRNA_LIGASE_II"/>
    <property type="match status" value="1"/>
</dbReference>
<dbReference type="FunFam" id="3.30.930.10:FF:000038">
    <property type="entry name" value="Aspartate--tRNA ligase"/>
    <property type="match status" value="1"/>
</dbReference>
<reference evidence="11 12" key="1">
    <citation type="submission" date="2019-12" db="EMBL/GenBank/DDBJ databases">
        <title>Genome sequenceing of Clostridium bovifaecis.</title>
        <authorList>
            <person name="Yao Y."/>
        </authorList>
    </citation>
    <scope>NUCLEOTIDE SEQUENCE [LARGE SCALE GENOMIC DNA]</scope>
    <source>
        <strain evidence="11 12">BXX</strain>
    </source>
</reference>
<dbReference type="InterPro" id="IPR006195">
    <property type="entry name" value="aa-tRNA-synth_II"/>
</dbReference>
<feature type="binding site" evidence="9">
    <location>
        <position position="355"/>
    </location>
    <ligand>
        <name>L-aspartate</name>
        <dbReference type="ChEBI" id="CHEBI:29991"/>
    </ligand>
</feature>
<dbReference type="AlphaFoldDB" id="A0A6I6EUI1"/>
<dbReference type="PRINTS" id="PR01042">
    <property type="entry name" value="TRNASYNTHASP"/>
</dbReference>
<dbReference type="Gene3D" id="3.30.930.10">
    <property type="entry name" value="Bira Bifunctional Protein, Domain 2"/>
    <property type="match status" value="1"/>
</dbReference>
<evidence type="ECO:0000256" key="3">
    <source>
        <dbReference type="ARBA" id="ARBA00022490"/>
    </source>
</evidence>
<dbReference type="InterPro" id="IPR002312">
    <property type="entry name" value="Asp/Asn-tRNA-synth_IIb"/>
</dbReference>
<dbReference type="InterPro" id="IPR004523">
    <property type="entry name" value="Asp-tRNA_synthase_2"/>
</dbReference>
<evidence type="ECO:0000256" key="4">
    <source>
        <dbReference type="ARBA" id="ARBA00022598"/>
    </source>
</evidence>
<feature type="binding site" evidence="9">
    <location>
        <position position="352"/>
    </location>
    <ligand>
        <name>ATP</name>
        <dbReference type="ChEBI" id="CHEBI:30616"/>
    </ligand>
</feature>
<comment type="subcellular location">
    <subcellularLocation>
        <location evidence="1 9">Cytoplasm</location>
    </subcellularLocation>
</comment>
<keyword evidence="12" id="KW-1185">Reference proteome</keyword>
<protein>
    <recommendedName>
        <fullName evidence="9">Aspartate--tRNA(Asp/Asn) ligase</fullName>
        <ecNumber evidence="9">6.1.1.23</ecNumber>
    </recommendedName>
    <alternativeName>
        <fullName evidence="9">Aspartyl-tRNA synthetase</fullName>
        <shortName evidence="9">AspRS</shortName>
    </alternativeName>
    <alternativeName>
        <fullName evidence="9">Non-discriminating aspartyl-tRNA synthetase</fullName>
        <shortName evidence="9">ND-AspRS</shortName>
    </alternativeName>
</protein>
<keyword evidence="3 9" id="KW-0963">Cytoplasm</keyword>
<proteinExistence type="inferred from homology"/>
<feature type="binding site" evidence="9">
    <location>
        <begin position="214"/>
        <end position="216"/>
    </location>
    <ligand>
        <name>ATP</name>
        <dbReference type="ChEBI" id="CHEBI:30616"/>
    </ligand>
</feature>
<keyword evidence="7 9" id="KW-0648">Protein biosynthesis</keyword>
<evidence type="ECO:0000256" key="7">
    <source>
        <dbReference type="ARBA" id="ARBA00022917"/>
    </source>
</evidence>
<dbReference type="InterPro" id="IPR004364">
    <property type="entry name" value="Aa-tRNA-synt_II"/>
</dbReference>
<dbReference type="Pfam" id="PF00152">
    <property type="entry name" value="tRNA-synt_2"/>
    <property type="match status" value="1"/>
</dbReference>
<dbReference type="InterPro" id="IPR045864">
    <property type="entry name" value="aa-tRNA-synth_II/BPL/LPL"/>
</dbReference>
<evidence type="ECO:0000256" key="5">
    <source>
        <dbReference type="ARBA" id="ARBA00022741"/>
    </source>
</evidence>
<evidence type="ECO:0000313" key="12">
    <source>
        <dbReference type="Proteomes" id="UP000422764"/>
    </source>
</evidence>
<dbReference type="GO" id="GO:0003723">
    <property type="term" value="F:RNA binding"/>
    <property type="evidence" value="ECO:0007669"/>
    <property type="project" value="TreeGrafter"/>
</dbReference>
<evidence type="ECO:0000313" key="11">
    <source>
        <dbReference type="EMBL" id="QGU94516.1"/>
    </source>
</evidence>
<dbReference type="GO" id="GO:0005524">
    <property type="term" value="F:ATP binding"/>
    <property type="evidence" value="ECO:0007669"/>
    <property type="project" value="UniProtKB-UniRule"/>
</dbReference>
<dbReference type="PANTHER" id="PTHR43450">
    <property type="entry name" value="ASPARTYL-TRNA SYNTHETASE"/>
    <property type="match status" value="1"/>
</dbReference>
<feature type="binding site" evidence="9">
    <location>
        <begin position="400"/>
        <end position="403"/>
    </location>
    <ligand>
        <name>ATP</name>
        <dbReference type="ChEBI" id="CHEBI:30616"/>
    </ligand>
</feature>
<comment type="catalytic activity">
    <reaction evidence="9">
        <text>tRNA(Asx) + L-aspartate + ATP = L-aspartyl-tRNA(Asx) + AMP + diphosphate</text>
        <dbReference type="Rhea" id="RHEA:18349"/>
        <dbReference type="Rhea" id="RHEA-COMP:9710"/>
        <dbReference type="Rhea" id="RHEA-COMP:9711"/>
        <dbReference type="ChEBI" id="CHEBI:29991"/>
        <dbReference type="ChEBI" id="CHEBI:30616"/>
        <dbReference type="ChEBI" id="CHEBI:33019"/>
        <dbReference type="ChEBI" id="CHEBI:78442"/>
        <dbReference type="ChEBI" id="CHEBI:78516"/>
        <dbReference type="ChEBI" id="CHEBI:456215"/>
        <dbReference type="EC" id="6.1.1.23"/>
    </reaction>
</comment>
<sequence length="429" mass="49789">MERVLIKDLGSVKQDKVLVKGWIHKIHNLGSVNFLQLRDKSGIVQIVIDKENLNDLRIETSIEVLGTKVFNEKAPQGIEIQAEKIKIVGKATYEMMPFEINKREINAALEVQLDNRVISLRKPKIRAIFKIQEEIEEAFRKYLKEKDFSQVHTPKIIDSSTEGGSEMFTVDYFGSRAFLAQSPQFYKQMMVGAGFERVYEIGHAYRAEPHNTWRHLSEYVSLDVEMGFIEDENDIMDVEKGFLQYLFKHLKQTCKKELEMYGIDLKDMPSIPRIPLAAAQAIILEKYDKKSPVGNLDAEGEKLFSKYVKETYNSDFVFLTQYPISKRPMYTLPHDEIEGVTRSFDLIYKGLEITTGGQRIHEYDMLIENIKKFRLNPEDFKFYTDFFQYGMPPHGGFAIGLERLTMKILDLQNIREAALLPRDLKRMTP</sequence>
<feature type="binding site" evidence="9">
    <location>
        <position position="206"/>
    </location>
    <ligand>
        <name>L-aspartate</name>
        <dbReference type="ChEBI" id="CHEBI:29991"/>
    </ligand>
</feature>
<feature type="binding site" evidence="9">
    <location>
        <position position="162"/>
    </location>
    <ligand>
        <name>L-aspartate</name>
        <dbReference type="ChEBI" id="CHEBI:29991"/>
    </ligand>
</feature>
<feature type="binding site" evidence="9">
    <location>
        <begin position="206"/>
        <end position="208"/>
    </location>
    <ligand>
        <name>ATP</name>
        <dbReference type="ChEBI" id="CHEBI:30616"/>
    </ligand>
</feature>
<dbReference type="GO" id="GO:0005829">
    <property type="term" value="C:cytosol"/>
    <property type="evidence" value="ECO:0007669"/>
    <property type="project" value="TreeGrafter"/>
</dbReference>
<dbReference type="HAMAP" id="MF_02075">
    <property type="entry name" value="Asp_tRNA_synth_type2"/>
    <property type="match status" value="1"/>
</dbReference>
<evidence type="ECO:0000256" key="2">
    <source>
        <dbReference type="ARBA" id="ARBA00005312"/>
    </source>
</evidence>
<keyword evidence="6 9" id="KW-0067">ATP-binding</keyword>
<gene>
    <name evidence="9 11" type="primary">aspS</name>
    <name evidence="11" type="ORF">GOM49_04860</name>
</gene>
<evidence type="ECO:0000259" key="10">
    <source>
        <dbReference type="PROSITE" id="PS50862"/>
    </source>
</evidence>
<dbReference type="NCBIfam" id="NF003483">
    <property type="entry name" value="PRK05159.1"/>
    <property type="match status" value="1"/>
</dbReference>
<keyword evidence="5 9" id="KW-0547">Nucleotide-binding</keyword>
<dbReference type="CDD" id="cd04100">
    <property type="entry name" value="Asp_Lys_Asn_RS_N"/>
    <property type="match status" value="1"/>
</dbReference>
<evidence type="ECO:0000256" key="9">
    <source>
        <dbReference type="HAMAP-Rule" id="MF_02075"/>
    </source>
</evidence>
<dbReference type="Pfam" id="PF01336">
    <property type="entry name" value="tRNA_anti-codon"/>
    <property type="match status" value="1"/>
</dbReference>
<dbReference type="SUPFAM" id="SSF55681">
    <property type="entry name" value="Class II aaRS and biotin synthetases"/>
    <property type="match status" value="1"/>
</dbReference>
<dbReference type="GO" id="GO:0050560">
    <property type="term" value="F:aspartate-tRNA(Asn) ligase activity"/>
    <property type="evidence" value="ECO:0007669"/>
    <property type="project" value="UniProtKB-EC"/>
</dbReference>
<comment type="subunit">
    <text evidence="9">Homodimer.</text>
</comment>
<comment type="similarity">
    <text evidence="2 9">Belongs to the class-II aminoacyl-tRNA synthetase family. Type 2 subfamily.</text>
</comment>
<dbReference type="GO" id="GO:0004815">
    <property type="term" value="F:aspartate-tRNA ligase activity"/>
    <property type="evidence" value="ECO:0007669"/>
    <property type="project" value="UniProtKB-UniRule"/>
</dbReference>
<evidence type="ECO:0000256" key="1">
    <source>
        <dbReference type="ARBA" id="ARBA00004496"/>
    </source>
</evidence>
<dbReference type="Proteomes" id="UP000422764">
    <property type="component" value="Chromosome"/>
</dbReference>
<evidence type="ECO:0000256" key="8">
    <source>
        <dbReference type="ARBA" id="ARBA00023146"/>
    </source>
</evidence>
<dbReference type="Gene3D" id="2.40.50.140">
    <property type="entry name" value="Nucleic acid-binding proteins"/>
    <property type="match status" value="1"/>
</dbReference>
<keyword evidence="8 9" id="KW-0030">Aminoacyl-tRNA synthetase</keyword>
<comment type="function">
    <text evidence="9">Aspartyl-tRNA synthetase with relaxed tRNA specificity since it is able to aspartylate not only its cognate tRNA(Asp) but also tRNA(Asn). Reaction proceeds in two steps: L-aspartate is first activated by ATP to form Asp-AMP and then transferred to the acceptor end of tRNA(Asp/Asn).</text>
</comment>
<dbReference type="CDD" id="cd00776">
    <property type="entry name" value="AsxRS_core"/>
    <property type="match status" value="1"/>
</dbReference>
<dbReference type="GO" id="GO:0017101">
    <property type="term" value="C:aminoacyl-tRNA synthetase multienzyme complex"/>
    <property type="evidence" value="ECO:0007669"/>
    <property type="project" value="TreeGrafter"/>
</dbReference>
<dbReference type="EMBL" id="CP046522">
    <property type="protein sequence ID" value="QGU94516.1"/>
    <property type="molecule type" value="Genomic_DNA"/>
</dbReference>
<feature type="binding site" evidence="9">
    <location>
        <position position="359"/>
    </location>
    <ligand>
        <name>L-aspartate</name>
        <dbReference type="ChEBI" id="CHEBI:29991"/>
    </ligand>
</feature>
<feature type="domain" description="Aminoacyl-transfer RNA synthetases class-II family profile" evidence="10">
    <location>
        <begin position="129"/>
        <end position="429"/>
    </location>
</feature>
<organism evidence="11 12">
    <name type="scientific">Clostridium bovifaecis</name>
    <dbReference type="NCBI Taxonomy" id="2184719"/>
    <lineage>
        <taxon>Bacteria</taxon>
        <taxon>Bacillati</taxon>
        <taxon>Bacillota</taxon>
        <taxon>Clostridia</taxon>
        <taxon>Eubacteriales</taxon>
        <taxon>Clostridiaceae</taxon>
        <taxon>Clostridium</taxon>
    </lineage>
</organism>
<name>A0A6I6EUI1_9CLOT</name>
<dbReference type="GO" id="GO:0006422">
    <property type="term" value="P:aspartyl-tRNA aminoacylation"/>
    <property type="evidence" value="ECO:0007669"/>
    <property type="project" value="UniProtKB-UniRule"/>
</dbReference>
<evidence type="ECO:0000256" key="6">
    <source>
        <dbReference type="ARBA" id="ARBA00022840"/>
    </source>
</evidence>
<keyword evidence="4 9" id="KW-0436">Ligase</keyword>
<dbReference type="InterPro" id="IPR004365">
    <property type="entry name" value="NA-bd_OB_tRNA"/>
</dbReference>
<feature type="site" description="Important for tRNA non-discrimination" evidence="9">
    <location>
        <position position="75"/>
    </location>
</feature>